<name>A0A0W0TV54_LEGER</name>
<dbReference type="InterPro" id="IPR053170">
    <property type="entry name" value="Transcription_regulator"/>
</dbReference>
<protein>
    <submittedName>
        <fullName evidence="2">Integral membrane protein</fullName>
    </submittedName>
</protein>
<keyword evidence="1" id="KW-0472">Membrane</keyword>
<organism evidence="2 3">
    <name type="scientific">Legionella erythra</name>
    <dbReference type="NCBI Taxonomy" id="448"/>
    <lineage>
        <taxon>Bacteria</taxon>
        <taxon>Pseudomonadati</taxon>
        <taxon>Pseudomonadota</taxon>
        <taxon>Gammaproteobacteria</taxon>
        <taxon>Legionellales</taxon>
        <taxon>Legionellaceae</taxon>
        <taxon>Legionella</taxon>
    </lineage>
</organism>
<gene>
    <name evidence="2" type="ORF">Lery_0502</name>
</gene>
<dbReference type="AlphaFoldDB" id="A0A0W0TV54"/>
<reference evidence="2 3" key="1">
    <citation type="submission" date="2015-11" db="EMBL/GenBank/DDBJ databases">
        <title>Genomic analysis of 38 Legionella species identifies large and diverse effector repertoires.</title>
        <authorList>
            <person name="Burstein D."/>
            <person name="Amaro F."/>
            <person name="Zusman T."/>
            <person name="Lifshitz Z."/>
            <person name="Cohen O."/>
            <person name="Gilbert J.A."/>
            <person name="Pupko T."/>
            <person name="Shuman H.A."/>
            <person name="Segal G."/>
        </authorList>
    </citation>
    <scope>NUCLEOTIDE SEQUENCE [LARGE SCALE GENOMIC DNA]</scope>
    <source>
        <strain evidence="2 3">SE-32A-C8</strain>
    </source>
</reference>
<feature type="transmembrane region" description="Helical" evidence="1">
    <location>
        <begin position="89"/>
        <end position="115"/>
    </location>
</feature>
<keyword evidence="3" id="KW-1185">Reference proteome</keyword>
<dbReference type="OrthoDB" id="9781927at2"/>
<dbReference type="EMBL" id="LNYA01000003">
    <property type="protein sequence ID" value="KTC99601.1"/>
    <property type="molecule type" value="Genomic_DNA"/>
</dbReference>
<dbReference type="RefSeq" id="WP_058525672.1">
    <property type="nucleotide sequence ID" value="NZ_CAAAHY010000001.1"/>
</dbReference>
<dbReference type="STRING" id="448.Lery_0502"/>
<dbReference type="PANTHER" id="PTHR40031">
    <property type="entry name" value="HYPOTHETICAL MEMBRANE SPANNING PROTEIN"/>
    <property type="match status" value="1"/>
</dbReference>
<dbReference type="PATRIC" id="fig|448.7.peg.520"/>
<feature type="transmembrane region" description="Helical" evidence="1">
    <location>
        <begin position="63"/>
        <end position="83"/>
    </location>
</feature>
<dbReference type="Proteomes" id="UP000054773">
    <property type="component" value="Unassembled WGS sequence"/>
</dbReference>
<evidence type="ECO:0000313" key="3">
    <source>
        <dbReference type="Proteomes" id="UP000054773"/>
    </source>
</evidence>
<dbReference type="PANTHER" id="PTHR40031:SF1">
    <property type="entry name" value="MEMBRANE-BOUND METAL-DEPENDENT HYDROLASE"/>
    <property type="match status" value="1"/>
</dbReference>
<evidence type="ECO:0000313" key="2">
    <source>
        <dbReference type="EMBL" id="KTC99601.1"/>
    </source>
</evidence>
<evidence type="ECO:0000256" key="1">
    <source>
        <dbReference type="SAM" id="Phobius"/>
    </source>
</evidence>
<dbReference type="Pfam" id="PF04307">
    <property type="entry name" value="YdjM"/>
    <property type="match status" value="1"/>
</dbReference>
<sequence length="342" mass="38603">MDPITQGALGAACAQTFFGRYSRHIPWQVGALAGMTADLDIFLGSRSDPMRIEHWHRHFTHSLTFIPAGALLSVFLLMLFPYYRKQWGLVIAVSLTAYATHGLLDACTSYGTVLLWPWSFSRISWDIVSIIDPWFTVPLILGTAWSIIHQQPQAVRLGLALAGLFLVFNSVQHQRAIRFVEEYATIHHRRLTHLRAMPELASSTRWRIIAREPPCLFIATAIVPLWGSNALIPASPSVLFSTRKLPFPLSAGQQRDLAIFSWFTDNYLIMANDKPVAIADGRYTHGFETIVSLWGIALQPGRPHVRRITGVPVRNYCKRSLKTQSKHQEPLCFRCLAMSTKK</sequence>
<feature type="transmembrane region" description="Helical" evidence="1">
    <location>
        <begin position="127"/>
        <end position="148"/>
    </location>
</feature>
<feature type="transmembrane region" description="Helical" evidence="1">
    <location>
        <begin position="154"/>
        <end position="171"/>
    </location>
</feature>
<dbReference type="InterPro" id="IPR007404">
    <property type="entry name" value="YdjM-like"/>
</dbReference>
<keyword evidence="1" id="KW-0812">Transmembrane</keyword>
<accession>A0A0W0TV54</accession>
<proteinExistence type="predicted"/>
<keyword evidence="1" id="KW-1133">Transmembrane helix</keyword>
<comment type="caution">
    <text evidence="2">The sequence shown here is derived from an EMBL/GenBank/DDBJ whole genome shotgun (WGS) entry which is preliminary data.</text>
</comment>